<keyword evidence="6" id="KW-0539">Nucleus</keyword>
<keyword evidence="5" id="KW-0508">mRNA splicing</keyword>
<dbReference type="GO" id="GO:0071004">
    <property type="term" value="C:U2-type prespliceosome"/>
    <property type="evidence" value="ECO:0007669"/>
    <property type="project" value="TreeGrafter"/>
</dbReference>
<dbReference type="RefSeq" id="XP_003838537.1">
    <property type="nucleotide sequence ID" value="XM_003838489.1"/>
</dbReference>
<feature type="region of interest" description="Disordered" evidence="8">
    <location>
        <begin position="472"/>
        <end position="518"/>
    </location>
</feature>
<keyword evidence="11" id="KW-1185">Reference proteome</keyword>
<evidence type="ECO:0000259" key="9">
    <source>
        <dbReference type="PROSITE" id="PS50128"/>
    </source>
</evidence>
<protein>
    <submittedName>
        <fullName evidence="10">Similar to pre-mRNA splicing factor</fullName>
    </submittedName>
</protein>
<proteinExistence type="predicted"/>
<keyword evidence="2" id="KW-0507">mRNA processing</keyword>
<evidence type="ECO:0000313" key="11">
    <source>
        <dbReference type="Proteomes" id="UP000002668"/>
    </source>
</evidence>
<dbReference type="SMART" id="SM00648">
    <property type="entry name" value="SWAP"/>
    <property type="match status" value="2"/>
</dbReference>
<feature type="domain" description="SURP motif" evidence="9">
    <location>
        <begin position="34"/>
        <end position="78"/>
    </location>
</feature>
<dbReference type="Proteomes" id="UP000002668">
    <property type="component" value="Genome"/>
</dbReference>
<dbReference type="PANTHER" id="PTHR15316:SF1">
    <property type="entry name" value="SPLICING FACTOR 3A SUBUNIT 1"/>
    <property type="match status" value="1"/>
</dbReference>
<evidence type="ECO:0000256" key="5">
    <source>
        <dbReference type="ARBA" id="ARBA00023187"/>
    </source>
</evidence>
<dbReference type="OMA" id="VKYQEQQ"/>
<feature type="region of interest" description="Disordered" evidence="8">
    <location>
        <begin position="1"/>
        <end position="23"/>
    </location>
</feature>
<keyword evidence="4" id="KW-0677">Repeat</keyword>
<evidence type="ECO:0000256" key="7">
    <source>
        <dbReference type="SAM" id="Coils"/>
    </source>
</evidence>
<dbReference type="GeneID" id="13288080"/>
<comment type="subcellular location">
    <subcellularLocation>
        <location evidence="1">Nucleus</location>
    </subcellularLocation>
</comment>
<name>E4ZUH9_LEPMJ</name>
<feature type="region of interest" description="Disordered" evidence="8">
    <location>
        <begin position="352"/>
        <end position="376"/>
    </location>
</feature>
<dbReference type="InterPro" id="IPR022030">
    <property type="entry name" value="SF3A1_dom"/>
</dbReference>
<dbReference type="PROSITE" id="PS50128">
    <property type="entry name" value="SURP"/>
    <property type="match status" value="2"/>
</dbReference>
<keyword evidence="3" id="KW-0747">Spliceosome</keyword>
<dbReference type="FunFam" id="1.10.10.790:FF:000001">
    <property type="entry name" value="Splicing factor 3a, subunit 1"/>
    <property type="match status" value="1"/>
</dbReference>
<dbReference type="GO" id="GO:0071013">
    <property type="term" value="C:catalytic step 2 spliceosome"/>
    <property type="evidence" value="ECO:0007669"/>
    <property type="project" value="TreeGrafter"/>
</dbReference>
<evidence type="ECO:0000256" key="8">
    <source>
        <dbReference type="SAM" id="MobiDB-lite"/>
    </source>
</evidence>
<feature type="domain" description="SURP motif" evidence="9">
    <location>
        <begin position="130"/>
        <end position="172"/>
    </location>
</feature>
<evidence type="ECO:0000313" key="10">
    <source>
        <dbReference type="EMBL" id="CBX95058.1"/>
    </source>
</evidence>
<evidence type="ECO:0000256" key="2">
    <source>
        <dbReference type="ARBA" id="ARBA00022664"/>
    </source>
</evidence>
<sequence>MAASNGEPAAAIPHELDVKPPSDVVIPPPNVRENVAKAADFIYRRGDSHLAKMKLRVANEPKSNLTFVLEDDPYHSYFLWYLQQLKEGHGLSASQSARPAADKTPKGPPEPPKFRFSARMPNISAKDLEVLKLTALYTARVGENWLKDLRNRESGNFQFDFLRPNHSFFQFFRSLVEQYKILLEEQETVEARIEELQHNIKNRFHILERAKGRAEYVKYVSAQKEKEIKKAEDEHKEFASIDWHDFSVIATVLFDDADDAAELPPPALLNDLQSQSLEQKAMVSLSTRRLEEAMPDEQTYYNVSQQQHMVPPPMPHMQPNYGPTAPPVQVPYGAHAPPPQDHRTPAQVAREEEQARMARERQAESDQRARAQAAARGAPGRIVTDYVPRAAKKANVAMAVCPNCKQQIPSNEMDEHIRIELLDPRWKEQRDKAEARYSTTINTADVANNLKRFASQREDIYDGATGLPISAEEEARRKKAALSYDGQPDPAKDAARLSQMQSMNVQEQLRRIQEKHRH</sequence>
<evidence type="ECO:0000256" key="3">
    <source>
        <dbReference type="ARBA" id="ARBA00022728"/>
    </source>
</evidence>
<feature type="compositionally biased region" description="Basic and acidic residues" evidence="8">
    <location>
        <begin position="352"/>
        <end position="369"/>
    </location>
</feature>
<dbReference type="GO" id="GO:0003723">
    <property type="term" value="F:RNA binding"/>
    <property type="evidence" value="ECO:0007669"/>
    <property type="project" value="InterPro"/>
</dbReference>
<dbReference type="AlphaFoldDB" id="E4ZUH9"/>
<accession>E4ZUH9</accession>
<dbReference type="Gene3D" id="1.10.10.790">
    <property type="entry name" value="Surp module"/>
    <property type="match status" value="2"/>
</dbReference>
<dbReference type="SUPFAM" id="SSF109905">
    <property type="entry name" value="Surp module (SWAP domain)"/>
    <property type="match status" value="2"/>
</dbReference>
<evidence type="ECO:0000256" key="6">
    <source>
        <dbReference type="ARBA" id="ARBA00023242"/>
    </source>
</evidence>
<organism evidence="11">
    <name type="scientific">Leptosphaeria maculans (strain JN3 / isolate v23.1.3 / race Av1-4-5-6-7-8)</name>
    <name type="common">Blackleg fungus</name>
    <name type="synonym">Phoma lingam</name>
    <dbReference type="NCBI Taxonomy" id="985895"/>
    <lineage>
        <taxon>Eukaryota</taxon>
        <taxon>Fungi</taxon>
        <taxon>Dikarya</taxon>
        <taxon>Ascomycota</taxon>
        <taxon>Pezizomycotina</taxon>
        <taxon>Dothideomycetes</taxon>
        <taxon>Pleosporomycetidae</taxon>
        <taxon>Pleosporales</taxon>
        <taxon>Pleosporineae</taxon>
        <taxon>Leptosphaeriaceae</taxon>
        <taxon>Plenodomus</taxon>
        <taxon>Plenodomus lingam/Leptosphaeria maculans species complex</taxon>
    </lineage>
</organism>
<dbReference type="InParanoid" id="E4ZUH9"/>
<feature type="region of interest" description="Disordered" evidence="8">
    <location>
        <begin position="92"/>
        <end position="113"/>
    </location>
</feature>
<dbReference type="EMBL" id="FP929126">
    <property type="protein sequence ID" value="CBX95058.1"/>
    <property type="molecule type" value="Genomic_DNA"/>
</dbReference>
<dbReference type="InterPro" id="IPR045146">
    <property type="entry name" value="SF3A1"/>
</dbReference>
<dbReference type="OrthoDB" id="447637at2759"/>
<dbReference type="HOGENOM" id="CLU_013259_3_1_1"/>
<evidence type="ECO:0000256" key="4">
    <source>
        <dbReference type="ARBA" id="ARBA00022737"/>
    </source>
</evidence>
<dbReference type="PANTHER" id="PTHR15316">
    <property type="entry name" value="SPLICEOSOME ASSOCIATED PROTEIN 114/SWAP SPLICING FACTOR-RELATED"/>
    <property type="match status" value="1"/>
</dbReference>
<dbReference type="VEuPathDB" id="FungiDB:LEMA_P114730.1"/>
<dbReference type="Pfam" id="PF12230">
    <property type="entry name" value="PRP21_like_P"/>
    <property type="match status" value="1"/>
</dbReference>
<feature type="coiled-coil region" evidence="7">
    <location>
        <begin position="179"/>
        <end position="241"/>
    </location>
</feature>
<evidence type="ECO:0000256" key="1">
    <source>
        <dbReference type="ARBA" id="ARBA00004123"/>
    </source>
</evidence>
<keyword evidence="7" id="KW-0175">Coiled coil</keyword>
<feature type="compositionally biased region" description="Polar residues" evidence="8">
    <location>
        <begin position="498"/>
        <end position="507"/>
    </location>
</feature>
<dbReference type="InterPro" id="IPR035967">
    <property type="entry name" value="SWAP/Surp_sf"/>
</dbReference>
<dbReference type="Pfam" id="PF01805">
    <property type="entry name" value="Surp"/>
    <property type="match status" value="2"/>
</dbReference>
<dbReference type="GO" id="GO:0045292">
    <property type="term" value="P:mRNA cis splicing, via spliceosome"/>
    <property type="evidence" value="ECO:0007669"/>
    <property type="project" value="InterPro"/>
</dbReference>
<dbReference type="InterPro" id="IPR000061">
    <property type="entry name" value="Surp"/>
</dbReference>
<dbReference type="GO" id="GO:0000381">
    <property type="term" value="P:regulation of alternative mRNA splicing, via spliceosome"/>
    <property type="evidence" value="ECO:0007669"/>
    <property type="project" value="TreeGrafter"/>
</dbReference>
<gene>
    <name evidence="10" type="ORF">LEMA_P114730.1</name>
</gene>
<dbReference type="STRING" id="985895.E4ZUH9"/>
<dbReference type="GO" id="GO:0005686">
    <property type="term" value="C:U2 snRNP"/>
    <property type="evidence" value="ECO:0007669"/>
    <property type="project" value="TreeGrafter"/>
</dbReference>
<dbReference type="eggNOG" id="KOG0007">
    <property type="taxonomic scope" value="Eukaryota"/>
</dbReference>
<reference evidence="11" key="1">
    <citation type="journal article" date="2011" name="Nat. Commun.">
        <title>Effector diversification within compartments of the Leptosphaeria maculans genome affected by Repeat-Induced Point mutations.</title>
        <authorList>
            <person name="Rouxel T."/>
            <person name="Grandaubert J."/>
            <person name="Hane J.K."/>
            <person name="Hoede C."/>
            <person name="van de Wouw A.P."/>
            <person name="Couloux A."/>
            <person name="Dominguez V."/>
            <person name="Anthouard V."/>
            <person name="Bally P."/>
            <person name="Bourras S."/>
            <person name="Cozijnsen A.J."/>
            <person name="Ciuffetti L.M."/>
            <person name="Degrave A."/>
            <person name="Dilmaghani A."/>
            <person name="Duret L."/>
            <person name="Fudal I."/>
            <person name="Goodwin S.B."/>
            <person name="Gout L."/>
            <person name="Glaser N."/>
            <person name="Linglin J."/>
            <person name="Kema G.H.J."/>
            <person name="Lapalu N."/>
            <person name="Lawrence C.B."/>
            <person name="May K."/>
            <person name="Meyer M."/>
            <person name="Ollivier B."/>
            <person name="Poulain J."/>
            <person name="Schoch C.L."/>
            <person name="Simon A."/>
            <person name="Spatafora J.W."/>
            <person name="Stachowiak A."/>
            <person name="Turgeon B.G."/>
            <person name="Tyler B.M."/>
            <person name="Vincent D."/>
            <person name="Weissenbach J."/>
            <person name="Amselem J."/>
            <person name="Quesneville H."/>
            <person name="Oliver R.P."/>
            <person name="Wincker P."/>
            <person name="Balesdent M.-H."/>
            <person name="Howlett B.J."/>
        </authorList>
    </citation>
    <scope>NUCLEOTIDE SEQUENCE [LARGE SCALE GENOMIC DNA]</scope>
    <source>
        <strain evidence="11">JN3 / isolate v23.1.3 / race Av1-4-5-6-7-8</strain>
    </source>
</reference>